<evidence type="ECO:0000313" key="3">
    <source>
        <dbReference type="Proteomes" id="UP000092993"/>
    </source>
</evidence>
<keyword evidence="1" id="KW-0732">Signal</keyword>
<evidence type="ECO:0000313" key="2">
    <source>
        <dbReference type="EMBL" id="OBZ76735.1"/>
    </source>
</evidence>
<reference evidence="2 3" key="1">
    <citation type="submission" date="2016-03" db="EMBL/GenBank/DDBJ databases">
        <title>Whole genome sequencing of Grifola frondosa 9006-11.</title>
        <authorList>
            <person name="Min B."/>
            <person name="Park H."/>
            <person name="Kim J.-G."/>
            <person name="Cho H."/>
            <person name="Oh Y.-L."/>
            <person name="Kong W.-S."/>
            <person name="Choi I.-G."/>
        </authorList>
    </citation>
    <scope>NUCLEOTIDE SEQUENCE [LARGE SCALE GENOMIC DNA]</scope>
    <source>
        <strain evidence="2 3">9006-11</strain>
    </source>
</reference>
<dbReference type="OrthoDB" id="1894652at2759"/>
<sequence>MFFLLLLSLVAAVPSVLADSSLRILHRVSLPNLQEVPYVHRATLHVSGAGPATAARLVPSETLADDLTEFMHTADGANGALYQVALEHPGDTDQTQWSVSAVLACHMPRSTSESLTFHLAPDGTPFSLDYFIAPVPHDGACPKKPRSTKAGSGLSSSPVEYGYITNSSVLLRSPTFPPLPQLRVPPPVTAEGKPVEPVPEKSFIEKYWMYIAIALVAMVLAPSAPEEEGGGRPGPRGGASGQ</sequence>
<dbReference type="PANTHER" id="PTHR39219">
    <property type="entry name" value="ER MEMBRANE PROTEIN COMPLEX SUBUNIT 10"/>
    <property type="match status" value="1"/>
</dbReference>
<feature type="signal peptide" evidence="1">
    <location>
        <begin position="1"/>
        <end position="18"/>
    </location>
</feature>
<feature type="chain" id="PRO_5008889149" evidence="1">
    <location>
        <begin position="19"/>
        <end position="242"/>
    </location>
</feature>
<name>A0A1C7MIG4_GRIFR</name>
<protein>
    <submittedName>
        <fullName evidence="2">Uncharacterized protein</fullName>
    </submittedName>
</protein>
<comment type="caution">
    <text evidence="2">The sequence shown here is derived from an EMBL/GenBank/DDBJ whole genome shotgun (WGS) entry which is preliminary data.</text>
</comment>
<dbReference type="Pfam" id="PF21203">
    <property type="entry name" value="ECM10"/>
    <property type="match status" value="1"/>
</dbReference>
<keyword evidence="3" id="KW-1185">Reference proteome</keyword>
<accession>A0A1C7MIG4</accession>
<gene>
    <name evidence="2" type="ORF">A0H81_04041</name>
</gene>
<dbReference type="EMBL" id="LUGG01000003">
    <property type="protein sequence ID" value="OBZ76735.1"/>
    <property type="molecule type" value="Genomic_DNA"/>
</dbReference>
<dbReference type="AlphaFoldDB" id="A0A1C7MIG4"/>
<dbReference type="CDD" id="cd22209">
    <property type="entry name" value="EMC10"/>
    <property type="match status" value="1"/>
</dbReference>
<dbReference type="OMA" id="YWMYIAI"/>
<organism evidence="2 3">
    <name type="scientific">Grifola frondosa</name>
    <name type="common">Maitake</name>
    <name type="synonym">Polyporus frondosus</name>
    <dbReference type="NCBI Taxonomy" id="5627"/>
    <lineage>
        <taxon>Eukaryota</taxon>
        <taxon>Fungi</taxon>
        <taxon>Dikarya</taxon>
        <taxon>Basidiomycota</taxon>
        <taxon>Agaricomycotina</taxon>
        <taxon>Agaricomycetes</taxon>
        <taxon>Polyporales</taxon>
        <taxon>Grifolaceae</taxon>
        <taxon>Grifola</taxon>
    </lineage>
</organism>
<evidence type="ECO:0000256" key="1">
    <source>
        <dbReference type="SAM" id="SignalP"/>
    </source>
</evidence>
<proteinExistence type="predicted"/>
<dbReference type="STRING" id="5627.A0A1C7MIG4"/>
<dbReference type="Proteomes" id="UP000092993">
    <property type="component" value="Unassembled WGS sequence"/>
</dbReference>
<dbReference type="PANTHER" id="PTHR39219:SF1">
    <property type="entry name" value="ER MEMBRANE PROTEIN COMPLEX SUBUNIT 10"/>
    <property type="match status" value="1"/>
</dbReference>